<evidence type="ECO:0000313" key="3">
    <source>
        <dbReference type="Proteomes" id="UP000299102"/>
    </source>
</evidence>
<keyword evidence="3" id="KW-1185">Reference proteome</keyword>
<comment type="caution">
    <text evidence="2">The sequence shown here is derived from an EMBL/GenBank/DDBJ whole genome shotgun (WGS) entry which is preliminary data.</text>
</comment>
<protein>
    <submittedName>
        <fullName evidence="2">Uncharacterized protein</fullName>
    </submittedName>
</protein>
<proteinExistence type="predicted"/>
<accession>A0A4C1WNA3</accession>
<dbReference type="AlphaFoldDB" id="A0A4C1WNA3"/>
<feature type="compositionally biased region" description="Basic and acidic residues" evidence="1">
    <location>
        <begin position="17"/>
        <end position="32"/>
    </location>
</feature>
<evidence type="ECO:0000256" key="1">
    <source>
        <dbReference type="SAM" id="MobiDB-lite"/>
    </source>
</evidence>
<organism evidence="2 3">
    <name type="scientific">Eumeta variegata</name>
    <name type="common">Bagworm moth</name>
    <name type="synonym">Eumeta japonica</name>
    <dbReference type="NCBI Taxonomy" id="151549"/>
    <lineage>
        <taxon>Eukaryota</taxon>
        <taxon>Metazoa</taxon>
        <taxon>Ecdysozoa</taxon>
        <taxon>Arthropoda</taxon>
        <taxon>Hexapoda</taxon>
        <taxon>Insecta</taxon>
        <taxon>Pterygota</taxon>
        <taxon>Neoptera</taxon>
        <taxon>Endopterygota</taxon>
        <taxon>Lepidoptera</taxon>
        <taxon>Glossata</taxon>
        <taxon>Ditrysia</taxon>
        <taxon>Tineoidea</taxon>
        <taxon>Psychidae</taxon>
        <taxon>Oiketicinae</taxon>
        <taxon>Eumeta</taxon>
    </lineage>
</organism>
<dbReference type="EMBL" id="BGZK01000611">
    <property type="protein sequence ID" value="GBP52858.1"/>
    <property type="molecule type" value="Genomic_DNA"/>
</dbReference>
<reference evidence="2 3" key="1">
    <citation type="journal article" date="2019" name="Commun. Biol.">
        <title>The bagworm genome reveals a unique fibroin gene that provides high tensile strength.</title>
        <authorList>
            <person name="Kono N."/>
            <person name="Nakamura H."/>
            <person name="Ohtoshi R."/>
            <person name="Tomita M."/>
            <person name="Numata K."/>
            <person name="Arakawa K."/>
        </authorList>
    </citation>
    <scope>NUCLEOTIDE SEQUENCE [LARGE SCALE GENOMIC DNA]</scope>
</reference>
<name>A0A4C1WNA3_EUMVA</name>
<feature type="region of interest" description="Disordered" evidence="1">
    <location>
        <begin position="17"/>
        <end position="50"/>
    </location>
</feature>
<evidence type="ECO:0000313" key="2">
    <source>
        <dbReference type="EMBL" id="GBP52858.1"/>
    </source>
</evidence>
<gene>
    <name evidence="2" type="ORF">EVAR_39022_1</name>
</gene>
<sequence>MIDAETAAWIFKYNGEEQSARHAGSARRERGVSSETGPARGHSTETMSPEALEGNALRVSFFYTSLVSLNPF</sequence>
<dbReference type="Proteomes" id="UP000299102">
    <property type="component" value="Unassembled WGS sequence"/>
</dbReference>